<dbReference type="InterPro" id="IPR037094">
    <property type="entry name" value="Glyco_hydro_38_cen_sf"/>
</dbReference>
<keyword evidence="7" id="KW-1185">Reference proteome</keyword>
<evidence type="ECO:0000256" key="2">
    <source>
        <dbReference type="ARBA" id="ARBA00022723"/>
    </source>
</evidence>
<comment type="caution">
    <text evidence="6">The sequence shown here is derived from an EMBL/GenBank/DDBJ whole genome shotgun (WGS) entry which is preliminary data.</text>
</comment>
<dbReference type="InterPro" id="IPR011013">
    <property type="entry name" value="Gal_mutarotase_sf_dom"/>
</dbReference>
<evidence type="ECO:0000256" key="3">
    <source>
        <dbReference type="ARBA" id="ARBA00022801"/>
    </source>
</evidence>
<organism evidence="6 7">
    <name type="scientific">Paenibacillus glycanilyticus</name>
    <dbReference type="NCBI Taxonomy" id="126569"/>
    <lineage>
        <taxon>Bacteria</taxon>
        <taxon>Bacillati</taxon>
        <taxon>Bacillota</taxon>
        <taxon>Bacilli</taxon>
        <taxon>Bacillales</taxon>
        <taxon>Paenibacillaceae</taxon>
        <taxon>Paenibacillus</taxon>
    </lineage>
</organism>
<name>A0ABQ6NMR3_9BACL</name>
<evidence type="ECO:0000313" key="6">
    <source>
        <dbReference type="EMBL" id="GMK45390.1"/>
    </source>
</evidence>
<dbReference type="InterPro" id="IPR000602">
    <property type="entry name" value="Glyco_hydro_38_N"/>
</dbReference>
<keyword evidence="4" id="KW-0326">Glycosidase</keyword>
<dbReference type="InterPro" id="IPR015341">
    <property type="entry name" value="Glyco_hydro_38_cen"/>
</dbReference>
<keyword evidence="3" id="KW-0378">Hydrolase</keyword>
<dbReference type="Gene3D" id="2.70.98.30">
    <property type="entry name" value="Golgi alpha-mannosidase II, domain 4"/>
    <property type="match status" value="1"/>
</dbReference>
<feature type="domain" description="Glycoside hydrolase family 38 central" evidence="5">
    <location>
        <begin position="268"/>
        <end position="334"/>
    </location>
</feature>
<dbReference type="InterPro" id="IPR013780">
    <property type="entry name" value="Glyco_hydro_b"/>
</dbReference>
<sequence>MDPSKKAYFVDGYHGGIKGHMPLGSWADVIRRLEQNPDWKLSLDIEPISWEALRRTDPRSYDAIKQHLQSHAGRVEMVAGSYAQPYGWVIGGESNIRQLIRGREIIREHFPETVVDTYASQEPCWSSSYPQILRSLGYKRAVLKNPGTGWGGYASGINHETVLWVGPDGTSIPCVPRYECEELLNCWESEAGYMKPEFVEKCKAYGIAHPAGSFLQDLGWMARPWLNEDYIQYTTWREYIEEIAAKPAEAWYFTQEDIRCTLPWGEGTLQRMSREVRAAEQAVVSAEKLASLSSVTGNFAYPKEKLREAWDQLLLSQHHDAWICATTRTGREKWAWQAGTQSWLAEEIAGDIRFRAMSGMVQEPQDEIEPQTYGVRVFNTSGIARKELTEIEVPGAGGTAWIRVLDVGGRVVPSQLVPTRVSQEDGSVFAGKLLFEAETPAMGYRDYRLEYVKREDAEAAGKQPEDNAASVQIHGDYAILTTDLYRIGIDAKRGGVITELYDLMNNRPLIAPGNPFNELTGYLMEEARWASSMESPVALKVVENGPLRVTVEMNGQFADTGFVMTLSAAKGWRRIDFHARFLYERDTWIGDPWEMAPENRSTERRKSHHNTRYKLQARFPAAFGEGKLYKNSAFDVTESRHSDTRYERWDEIKHNIILNWVDIYDEQSNRGLAIFSDHTTDYSHGGHDPLALTLGWGAEGGFWWGKRPLRDAQEMRYAILPHEDRWDRAGIAQESERWTQPLQPMLIRWSNRTPKSLSLLQVSVPSIEIISFQRDGEDLLVRLYNSGTEDSAFSFVVKAESSGISAVELDGKHKERLQHSRLPNGGSEVGMTLPRHGLATLRISDIRYNKDETMGCETGIEYEKRNSVSD</sequence>
<evidence type="ECO:0000256" key="1">
    <source>
        <dbReference type="ARBA" id="ARBA00009792"/>
    </source>
</evidence>
<evidence type="ECO:0000313" key="7">
    <source>
        <dbReference type="Proteomes" id="UP001285921"/>
    </source>
</evidence>
<dbReference type="SMART" id="SM00872">
    <property type="entry name" value="Alpha-mann_mid"/>
    <property type="match status" value="1"/>
</dbReference>
<dbReference type="Gene3D" id="2.60.40.1180">
    <property type="entry name" value="Golgi alpha-mannosidase II"/>
    <property type="match status" value="1"/>
</dbReference>
<accession>A0ABQ6NMR3</accession>
<dbReference type="InterPro" id="IPR028995">
    <property type="entry name" value="Glyco_hydro_57/38_cen_sf"/>
</dbReference>
<dbReference type="SUPFAM" id="SSF88713">
    <property type="entry name" value="Glycoside hydrolase/deacetylase"/>
    <property type="match status" value="1"/>
</dbReference>
<keyword evidence="2" id="KW-0479">Metal-binding</keyword>
<comment type="similarity">
    <text evidence="1">Belongs to the glycosyl hydrolase 38 family.</text>
</comment>
<protein>
    <submittedName>
        <fullName evidence="6">Alpha-mannosidase</fullName>
    </submittedName>
</protein>
<dbReference type="PANTHER" id="PTHR46017:SF1">
    <property type="entry name" value="ALPHA-MANNOSIDASE 2C1"/>
    <property type="match status" value="1"/>
</dbReference>
<proteinExistence type="inferred from homology"/>
<dbReference type="RefSeq" id="WP_317980140.1">
    <property type="nucleotide sequence ID" value="NZ_BTCL01000007.1"/>
</dbReference>
<dbReference type="Gene3D" id="1.20.1270.50">
    <property type="entry name" value="Glycoside hydrolase family 38, central domain"/>
    <property type="match status" value="1"/>
</dbReference>
<dbReference type="Gene3D" id="3.20.110.10">
    <property type="entry name" value="Glycoside hydrolase 38, N terminal domain"/>
    <property type="match status" value="1"/>
</dbReference>
<dbReference type="Proteomes" id="UP001285921">
    <property type="component" value="Unassembled WGS sequence"/>
</dbReference>
<dbReference type="InterPro" id="IPR011330">
    <property type="entry name" value="Glyco_hydro/deAcase_b/a-brl"/>
</dbReference>
<dbReference type="SUPFAM" id="SSF74650">
    <property type="entry name" value="Galactose mutarotase-like"/>
    <property type="match status" value="1"/>
</dbReference>
<dbReference type="InterPro" id="IPR027291">
    <property type="entry name" value="Glyco_hydro_38_N_sf"/>
</dbReference>
<dbReference type="SUPFAM" id="SSF88688">
    <property type="entry name" value="Families 57/38 glycoside transferase middle domain"/>
    <property type="match status" value="1"/>
</dbReference>
<dbReference type="PANTHER" id="PTHR46017">
    <property type="entry name" value="ALPHA-MANNOSIDASE 2C1"/>
    <property type="match status" value="1"/>
</dbReference>
<dbReference type="EMBL" id="BTCL01000007">
    <property type="protein sequence ID" value="GMK45390.1"/>
    <property type="molecule type" value="Genomic_DNA"/>
</dbReference>
<gene>
    <name evidence="6" type="ORF">PghCCS26_25180</name>
</gene>
<reference evidence="6 7" key="1">
    <citation type="submission" date="2023-05" db="EMBL/GenBank/DDBJ databases">
        <title>Draft genome of Paenibacillus sp. CCS26.</title>
        <authorList>
            <person name="Akita H."/>
            <person name="Shinto Y."/>
            <person name="Kimura Z."/>
        </authorList>
    </citation>
    <scope>NUCLEOTIDE SEQUENCE [LARGE SCALE GENOMIC DNA]</scope>
    <source>
        <strain evidence="6 7">CCS26</strain>
    </source>
</reference>
<dbReference type="Pfam" id="PF01074">
    <property type="entry name" value="Glyco_hydro_38N"/>
    <property type="match status" value="1"/>
</dbReference>
<evidence type="ECO:0000256" key="4">
    <source>
        <dbReference type="ARBA" id="ARBA00023295"/>
    </source>
</evidence>
<evidence type="ECO:0000259" key="5">
    <source>
        <dbReference type="SMART" id="SM00872"/>
    </source>
</evidence>